<organism evidence="2 3">
    <name type="scientific">Leptospira jelokensis</name>
    <dbReference type="NCBI Taxonomy" id="2484931"/>
    <lineage>
        <taxon>Bacteria</taxon>
        <taxon>Pseudomonadati</taxon>
        <taxon>Spirochaetota</taxon>
        <taxon>Spirochaetia</taxon>
        <taxon>Leptospirales</taxon>
        <taxon>Leptospiraceae</taxon>
        <taxon>Leptospira</taxon>
    </lineage>
</organism>
<dbReference type="GO" id="GO:0032259">
    <property type="term" value="P:methylation"/>
    <property type="evidence" value="ECO:0007669"/>
    <property type="project" value="UniProtKB-KW"/>
</dbReference>
<dbReference type="GO" id="GO:0008168">
    <property type="term" value="F:methyltransferase activity"/>
    <property type="evidence" value="ECO:0007669"/>
    <property type="project" value="UniProtKB-KW"/>
</dbReference>
<keyword evidence="3" id="KW-1185">Reference proteome</keyword>
<dbReference type="SUPFAM" id="SSF53335">
    <property type="entry name" value="S-adenosyl-L-methionine-dependent methyltransferases"/>
    <property type="match status" value="1"/>
</dbReference>
<dbReference type="Proteomes" id="UP000297567">
    <property type="component" value="Unassembled WGS sequence"/>
</dbReference>
<dbReference type="Gene3D" id="3.40.50.150">
    <property type="entry name" value="Vaccinia Virus protein VP39"/>
    <property type="match status" value="1"/>
</dbReference>
<protein>
    <submittedName>
        <fullName evidence="2">Class I SAM-dependent methyltransferase</fullName>
    </submittedName>
</protein>
<evidence type="ECO:0000313" key="3">
    <source>
        <dbReference type="Proteomes" id="UP000297567"/>
    </source>
</evidence>
<evidence type="ECO:0000259" key="1">
    <source>
        <dbReference type="Pfam" id="PF13649"/>
    </source>
</evidence>
<name>A0A4Z0ZQ43_9LEPT</name>
<dbReference type="EMBL" id="RQGH01000028">
    <property type="protein sequence ID" value="TGL62559.1"/>
    <property type="molecule type" value="Genomic_DNA"/>
</dbReference>
<feature type="domain" description="Methyltransferase" evidence="1">
    <location>
        <begin position="61"/>
        <end position="156"/>
    </location>
</feature>
<sequence>MKRFLKPKQVGLGKNGKEFGSEYWSEIYGNGLDVDGSYNAKQHAEYLKSLFQLMEIPVYKIADFGFGKGILLREMVKAFSPVKVFAVDASKEAFEELKKKDWVKRSDKFHIYHESLETLVLPKLEKEPVELGICNSVIQYLPENQIPSVLEKMAKYCNYLYFTVPTNEDYAVMKQEMSFVDPYAFSRTKKKYRKWIARDFEIVGYNLLQSKWLGEKGFKEDFFRID</sequence>
<keyword evidence="2" id="KW-0808">Transferase</keyword>
<dbReference type="Pfam" id="PF13649">
    <property type="entry name" value="Methyltransf_25"/>
    <property type="match status" value="1"/>
</dbReference>
<dbReference type="InterPro" id="IPR029063">
    <property type="entry name" value="SAM-dependent_MTases_sf"/>
</dbReference>
<dbReference type="RefSeq" id="WP_135644147.1">
    <property type="nucleotide sequence ID" value="NZ_RQGH01000028.1"/>
</dbReference>
<dbReference type="AlphaFoldDB" id="A0A4Z0ZQ43"/>
<comment type="caution">
    <text evidence="2">The sequence shown here is derived from an EMBL/GenBank/DDBJ whole genome shotgun (WGS) entry which is preliminary data.</text>
</comment>
<proteinExistence type="predicted"/>
<gene>
    <name evidence="2" type="ORF">EHQ62_14695</name>
</gene>
<dbReference type="InterPro" id="IPR041698">
    <property type="entry name" value="Methyltransf_25"/>
</dbReference>
<keyword evidence="2" id="KW-0489">Methyltransferase</keyword>
<dbReference type="CDD" id="cd02440">
    <property type="entry name" value="AdoMet_MTases"/>
    <property type="match status" value="1"/>
</dbReference>
<reference evidence="2" key="1">
    <citation type="journal article" date="2019" name="PLoS Negl. Trop. Dis.">
        <title>Revisiting the worldwide diversity of Leptospira species in the environment.</title>
        <authorList>
            <person name="Vincent A.T."/>
            <person name="Schiettekatte O."/>
            <person name="Bourhy P."/>
            <person name="Veyrier F.J."/>
            <person name="Picardeau M."/>
        </authorList>
    </citation>
    <scope>NUCLEOTIDE SEQUENCE [LARGE SCALE GENOMIC DNA]</scope>
    <source>
        <strain evidence="2">201702451</strain>
    </source>
</reference>
<dbReference type="OrthoDB" id="5291372at2"/>
<accession>A0A4Z0ZQ43</accession>
<evidence type="ECO:0000313" key="2">
    <source>
        <dbReference type="EMBL" id="TGL62559.1"/>
    </source>
</evidence>